<feature type="transmembrane region" description="Helical" evidence="1">
    <location>
        <begin position="83"/>
        <end position="99"/>
    </location>
</feature>
<feature type="transmembrane region" description="Helical" evidence="1">
    <location>
        <begin position="21"/>
        <end position="38"/>
    </location>
</feature>
<gene>
    <name evidence="2" type="ORF">FGA12_09720</name>
</gene>
<feature type="transmembrane region" description="Helical" evidence="1">
    <location>
        <begin position="50"/>
        <end position="71"/>
    </location>
</feature>
<keyword evidence="1" id="KW-1133">Transmembrane helix</keyword>
<proteinExistence type="predicted"/>
<evidence type="ECO:0008006" key="4">
    <source>
        <dbReference type="Google" id="ProtNLM"/>
    </source>
</evidence>
<keyword evidence="3" id="KW-1185">Reference proteome</keyword>
<sequence>MKTLQQKNDEHLRLVAKERHSVFLVALSLIPIFVIFSYDLYQWFIGGDSLGHHAASITLGTLIFALPIMIMGQMLIAPNWLKLLLYVALQLLFTSLWFIEGLLWVAVIPVVITFGILQYQLPEIRKRVEQNKNAT</sequence>
<protein>
    <recommendedName>
        <fullName evidence="4">DUF2069 domain-containing protein</fullName>
    </recommendedName>
</protein>
<dbReference type="EMBL" id="CP041153">
    <property type="protein sequence ID" value="QDF75408.1"/>
    <property type="molecule type" value="Genomic_DNA"/>
</dbReference>
<accession>A0ABX5WLE9</accession>
<keyword evidence="1" id="KW-0812">Transmembrane</keyword>
<evidence type="ECO:0000313" key="3">
    <source>
        <dbReference type="Proteomes" id="UP000318758"/>
    </source>
</evidence>
<reference evidence="2 3" key="1">
    <citation type="submission" date="2019-06" db="EMBL/GenBank/DDBJ databases">
        <title>Complete genome of Shewanella marisflavi ECSMB14101, a mussel settlement-inducing bacterium isolated from East China Sea.</title>
        <authorList>
            <person name="Yang J."/>
            <person name="Liang X."/>
            <person name="Chang R."/>
            <person name="Peng L."/>
        </authorList>
    </citation>
    <scope>NUCLEOTIDE SEQUENCE [LARGE SCALE GENOMIC DNA]</scope>
    <source>
        <strain evidence="2 3">ECSMB14101</strain>
    </source>
</reference>
<name>A0ABX5WLE9_9GAMM</name>
<organism evidence="2 3">
    <name type="scientific">Shewanella marisflavi</name>
    <dbReference type="NCBI Taxonomy" id="260364"/>
    <lineage>
        <taxon>Bacteria</taxon>
        <taxon>Pseudomonadati</taxon>
        <taxon>Pseudomonadota</taxon>
        <taxon>Gammaproteobacteria</taxon>
        <taxon>Alteromonadales</taxon>
        <taxon>Shewanellaceae</taxon>
        <taxon>Shewanella</taxon>
    </lineage>
</organism>
<keyword evidence="1" id="KW-0472">Membrane</keyword>
<dbReference type="Proteomes" id="UP000318758">
    <property type="component" value="Chromosome"/>
</dbReference>
<evidence type="ECO:0000313" key="2">
    <source>
        <dbReference type="EMBL" id="QDF75408.1"/>
    </source>
</evidence>
<evidence type="ECO:0000256" key="1">
    <source>
        <dbReference type="SAM" id="Phobius"/>
    </source>
</evidence>
<dbReference type="RefSeq" id="WP_140946898.1">
    <property type="nucleotide sequence ID" value="NZ_CP041153.1"/>
</dbReference>